<dbReference type="RefSeq" id="WP_077151501.1">
    <property type="nucleotide sequence ID" value="NZ_CABMMO010000005.1"/>
</dbReference>
<evidence type="ECO:0000256" key="3">
    <source>
        <dbReference type="ARBA" id="ARBA00022649"/>
    </source>
</evidence>
<reference evidence="9 10" key="1">
    <citation type="submission" date="2016-12" db="EMBL/GenBank/DDBJ databases">
        <authorList>
            <person name="Song W.-J."/>
            <person name="Kurnit D.M."/>
        </authorList>
    </citation>
    <scope>NUCLEOTIDE SEQUENCE [LARGE SCALE GENOMIC DNA]</scope>
    <source>
        <strain evidence="9 10">CGB1038-1_S1</strain>
    </source>
</reference>
<evidence type="ECO:0000256" key="4">
    <source>
        <dbReference type="ARBA" id="ARBA00022741"/>
    </source>
</evidence>
<dbReference type="GO" id="GO:0005524">
    <property type="term" value="F:ATP binding"/>
    <property type="evidence" value="ECO:0007669"/>
    <property type="project" value="UniProtKB-KW"/>
</dbReference>
<dbReference type="EMBL" id="MSTR01000005">
    <property type="protein sequence ID" value="ONN43546.1"/>
    <property type="molecule type" value="Genomic_DNA"/>
</dbReference>
<dbReference type="SUPFAM" id="SSF52540">
    <property type="entry name" value="P-loop containing nucleoside triphosphate hydrolases"/>
    <property type="match status" value="1"/>
</dbReference>
<evidence type="ECO:0000313" key="9">
    <source>
        <dbReference type="EMBL" id="ONN43546.1"/>
    </source>
</evidence>
<comment type="catalytic activity">
    <reaction evidence="7">
        <text>UDP-N-acetyl-alpha-D-glucosamine + ATP = UDP-N-acetyl-alpha-D-glucosamine 3'-phosphate + ADP + H(+)</text>
        <dbReference type="Rhea" id="RHEA:32671"/>
        <dbReference type="ChEBI" id="CHEBI:15378"/>
        <dbReference type="ChEBI" id="CHEBI:30616"/>
        <dbReference type="ChEBI" id="CHEBI:57705"/>
        <dbReference type="ChEBI" id="CHEBI:64353"/>
        <dbReference type="ChEBI" id="CHEBI:456216"/>
        <dbReference type="EC" id="2.7.1.176"/>
    </reaction>
</comment>
<protein>
    <recommendedName>
        <fullName evidence="6">UDP-N-acetylglucosamine kinase</fullName>
        <ecNumber evidence="2">2.7.1.176</ecNumber>
    </recommendedName>
    <alternativeName>
        <fullName evidence="6">UDP-N-acetylglucosamine kinase</fullName>
    </alternativeName>
</protein>
<accession>A0A1V2UK30</accession>
<dbReference type="InterPro" id="IPR027417">
    <property type="entry name" value="P-loop_NTPase"/>
</dbReference>
<gene>
    <name evidence="9" type="ORF">BTN92_06860</name>
</gene>
<evidence type="ECO:0000256" key="2">
    <source>
        <dbReference type="ARBA" id="ARBA00011963"/>
    </source>
</evidence>
<comment type="caution">
    <text evidence="9">The sequence shown here is derived from an EMBL/GenBank/DDBJ whole genome shotgun (WGS) entry which is preliminary data.</text>
</comment>
<evidence type="ECO:0000256" key="5">
    <source>
        <dbReference type="ARBA" id="ARBA00022840"/>
    </source>
</evidence>
<comment type="similarity">
    <text evidence="1">Belongs to the zeta toxin family.</text>
</comment>
<dbReference type="OrthoDB" id="6421666at2"/>
<dbReference type="InterPro" id="IPR010488">
    <property type="entry name" value="Zeta_toxin_domain"/>
</dbReference>
<dbReference type="Proteomes" id="UP000189299">
    <property type="component" value="Unassembled WGS sequence"/>
</dbReference>
<evidence type="ECO:0000259" key="8">
    <source>
        <dbReference type="Pfam" id="PF06414"/>
    </source>
</evidence>
<dbReference type="Gene3D" id="3.40.50.300">
    <property type="entry name" value="P-loop containing nucleotide triphosphate hydrolases"/>
    <property type="match status" value="1"/>
</dbReference>
<sequence length="224" mass="26092">MESKDKYLDYARVNKDKFIETIIKEKIPDDEKDAVFMAGSPGAGKTEVALGLAENYDNHVVIDADYFRTQFPEYNGKNSSVFQKASSWLVEQSLKYVLEHGYSFILDATFAILSAEKNIIRALKNNFRVTIFYVYQNPKVAWDFTRKRELAEGRHVPKETFINAFFKSRENIEKVKDRHPEVVLHIMIKDYQNNISEVHYAADNIQLVLPIQYTSKQLEEELHD</sequence>
<proteinExistence type="inferred from homology"/>
<evidence type="ECO:0000313" key="10">
    <source>
        <dbReference type="Proteomes" id="UP000189299"/>
    </source>
</evidence>
<dbReference type="GO" id="GO:0016301">
    <property type="term" value="F:kinase activity"/>
    <property type="evidence" value="ECO:0007669"/>
    <property type="project" value="InterPro"/>
</dbReference>
<evidence type="ECO:0000256" key="1">
    <source>
        <dbReference type="ARBA" id="ARBA00009104"/>
    </source>
</evidence>
<evidence type="ECO:0000256" key="7">
    <source>
        <dbReference type="ARBA" id="ARBA00048178"/>
    </source>
</evidence>
<keyword evidence="5" id="KW-0067">ATP-binding</keyword>
<dbReference type="EC" id="2.7.1.176" evidence="2"/>
<dbReference type="STRING" id="53346.A5802_001301"/>
<evidence type="ECO:0000256" key="6">
    <source>
        <dbReference type="ARBA" id="ARBA00032897"/>
    </source>
</evidence>
<feature type="domain" description="Zeta toxin" evidence="8">
    <location>
        <begin position="27"/>
        <end position="194"/>
    </location>
</feature>
<name>A0A1V2UK30_ENTMU</name>
<keyword evidence="4" id="KW-0547">Nucleotide-binding</keyword>
<keyword evidence="3" id="KW-1277">Toxin-antitoxin system</keyword>
<dbReference type="AlphaFoldDB" id="A0A1V2UK30"/>
<dbReference type="Pfam" id="PF06414">
    <property type="entry name" value="Zeta_toxin"/>
    <property type="match status" value="1"/>
</dbReference>
<organism evidence="9 10">
    <name type="scientific">Enterococcus mundtii</name>
    <dbReference type="NCBI Taxonomy" id="53346"/>
    <lineage>
        <taxon>Bacteria</taxon>
        <taxon>Bacillati</taxon>
        <taxon>Bacillota</taxon>
        <taxon>Bacilli</taxon>
        <taxon>Lactobacillales</taxon>
        <taxon>Enterococcaceae</taxon>
        <taxon>Enterococcus</taxon>
    </lineage>
</organism>